<dbReference type="PANTHER" id="PTHR23101:SF25">
    <property type="entry name" value="GTPASE-ACTIVATING PROTEIN AND VPS9 DOMAIN-CONTAINING PROTEIN 1"/>
    <property type="match status" value="1"/>
</dbReference>
<feature type="region of interest" description="Disordered" evidence="1">
    <location>
        <begin position="90"/>
        <end position="190"/>
    </location>
</feature>
<dbReference type="InterPro" id="IPR037191">
    <property type="entry name" value="VPS9_dom_sf"/>
</dbReference>
<dbReference type="GO" id="GO:0005829">
    <property type="term" value="C:cytosol"/>
    <property type="evidence" value="ECO:0007669"/>
    <property type="project" value="TreeGrafter"/>
</dbReference>
<evidence type="ECO:0000313" key="4">
    <source>
        <dbReference type="Proteomes" id="UP000268535"/>
    </source>
</evidence>
<dbReference type="GO" id="GO:0031267">
    <property type="term" value="F:small GTPase binding"/>
    <property type="evidence" value="ECO:0007669"/>
    <property type="project" value="TreeGrafter"/>
</dbReference>
<evidence type="ECO:0000256" key="1">
    <source>
        <dbReference type="SAM" id="MobiDB-lite"/>
    </source>
</evidence>
<gene>
    <name evidence="3" type="ORF">CAUPRSCDRAFT_12867</name>
</gene>
<dbReference type="InterPro" id="IPR045046">
    <property type="entry name" value="Vps9-like"/>
</dbReference>
<dbReference type="GO" id="GO:0016192">
    <property type="term" value="P:vesicle-mediated transport"/>
    <property type="evidence" value="ECO:0007669"/>
    <property type="project" value="InterPro"/>
</dbReference>
<feature type="compositionally biased region" description="Low complexity" evidence="1">
    <location>
        <begin position="117"/>
        <end position="140"/>
    </location>
</feature>
<reference evidence="4" key="1">
    <citation type="journal article" date="2018" name="Nat. Microbiol.">
        <title>Leveraging single-cell genomics to expand the fungal tree of life.</title>
        <authorList>
            <person name="Ahrendt S.R."/>
            <person name="Quandt C.A."/>
            <person name="Ciobanu D."/>
            <person name="Clum A."/>
            <person name="Salamov A."/>
            <person name="Andreopoulos B."/>
            <person name="Cheng J.F."/>
            <person name="Woyke T."/>
            <person name="Pelin A."/>
            <person name="Henrissat B."/>
            <person name="Reynolds N.K."/>
            <person name="Benny G.L."/>
            <person name="Smith M.E."/>
            <person name="James T.Y."/>
            <person name="Grigoriev I.V."/>
        </authorList>
    </citation>
    <scope>NUCLEOTIDE SEQUENCE [LARGE SCALE GENOMIC DNA]</scope>
    <source>
        <strain evidence="4">ATCC 52028</strain>
    </source>
</reference>
<dbReference type="GO" id="GO:0030139">
    <property type="term" value="C:endocytic vesicle"/>
    <property type="evidence" value="ECO:0007669"/>
    <property type="project" value="TreeGrafter"/>
</dbReference>
<dbReference type="GO" id="GO:0005085">
    <property type="term" value="F:guanyl-nucleotide exchange factor activity"/>
    <property type="evidence" value="ECO:0007669"/>
    <property type="project" value="InterPro"/>
</dbReference>
<organism evidence="3 4">
    <name type="scientific">Caulochytrium protostelioides</name>
    <dbReference type="NCBI Taxonomy" id="1555241"/>
    <lineage>
        <taxon>Eukaryota</taxon>
        <taxon>Fungi</taxon>
        <taxon>Fungi incertae sedis</taxon>
        <taxon>Chytridiomycota</taxon>
        <taxon>Chytridiomycota incertae sedis</taxon>
        <taxon>Chytridiomycetes</taxon>
        <taxon>Caulochytriales</taxon>
        <taxon>Caulochytriaceae</taxon>
        <taxon>Caulochytrium</taxon>
    </lineage>
</organism>
<evidence type="ECO:0000313" key="3">
    <source>
        <dbReference type="EMBL" id="RKO95437.1"/>
    </source>
</evidence>
<dbReference type="PANTHER" id="PTHR23101">
    <property type="entry name" value="RAB GDP/GTP EXCHANGE FACTOR"/>
    <property type="match status" value="1"/>
</dbReference>
<name>A0A4V1IT11_9FUNG</name>
<dbReference type="Proteomes" id="UP000268535">
    <property type="component" value="Unassembled WGS sequence"/>
</dbReference>
<sequence length="219" mass="23067">MVAELGIPGGNDQLLPLLILCILRTNPPHLITHIKYVMRFRDPQQLAQGDVQFCMTTMMSAVSFIFNLTLEHLTLTDADRADPVIMRADAEAEAEAEADAEAEAAAETDVAAERRTSPATPRRPSTASVGVAASAGAAAAMPPPHRRSHLSATTTDSPPPPPPKAPPTAPSAAPPTASPTPPIRDMAKEAYATTSSFLTNLLNEVKELGHSAAEGVEHL</sequence>
<feature type="compositionally biased region" description="Acidic residues" evidence="1">
    <location>
        <begin position="91"/>
        <end position="106"/>
    </location>
</feature>
<dbReference type="Gene3D" id="1.20.1050.80">
    <property type="entry name" value="VPS9 domain"/>
    <property type="match status" value="1"/>
</dbReference>
<proteinExistence type="predicted"/>
<dbReference type="AlphaFoldDB" id="A0A4V1IT11"/>
<accession>A0A4V1IT11</accession>
<protein>
    <recommendedName>
        <fullName evidence="2">VPS9 domain-containing protein</fullName>
    </recommendedName>
</protein>
<dbReference type="PROSITE" id="PS51205">
    <property type="entry name" value="VPS9"/>
    <property type="match status" value="1"/>
</dbReference>
<dbReference type="Pfam" id="PF02204">
    <property type="entry name" value="VPS9"/>
    <property type="match status" value="1"/>
</dbReference>
<evidence type="ECO:0000259" key="2">
    <source>
        <dbReference type="PROSITE" id="PS51205"/>
    </source>
</evidence>
<dbReference type="InterPro" id="IPR003123">
    <property type="entry name" value="VPS9"/>
</dbReference>
<feature type="domain" description="VPS9" evidence="2">
    <location>
        <begin position="1"/>
        <end position="74"/>
    </location>
</feature>
<dbReference type="SUPFAM" id="SSF109993">
    <property type="entry name" value="VPS9 domain"/>
    <property type="match status" value="1"/>
</dbReference>
<dbReference type="EMBL" id="ML011765">
    <property type="protein sequence ID" value="RKO95437.1"/>
    <property type="molecule type" value="Genomic_DNA"/>
</dbReference>
<feature type="non-terminal residue" evidence="3">
    <location>
        <position position="219"/>
    </location>
</feature>
<feature type="compositionally biased region" description="Pro residues" evidence="1">
    <location>
        <begin position="157"/>
        <end position="182"/>
    </location>
</feature>